<dbReference type="Proteomes" id="UP000199215">
    <property type="component" value="Unassembled WGS sequence"/>
</dbReference>
<dbReference type="Pfam" id="PF23367">
    <property type="entry name" value="DUF7091"/>
    <property type="match status" value="1"/>
</dbReference>
<dbReference type="STRING" id="1267564.SAMN05192561_10373"/>
<name>A0A1H6IKC0_9EURY</name>
<evidence type="ECO:0000313" key="3">
    <source>
        <dbReference type="Proteomes" id="UP000199215"/>
    </source>
</evidence>
<accession>A0A1H6IKC0</accession>
<protein>
    <submittedName>
        <fullName evidence="2">Uncharacterized protein</fullName>
    </submittedName>
</protein>
<dbReference type="AlphaFoldDB" id="A0A1H6IKC0"/>
<dbReference type="EMBL" id="FNWU01000003">
    <property type="protein sequence ID" value="SEH49423.1"/>
    <property type="molecule type" value="Genomic_DNA"/>
</dbReference>
<keyword evidence="3" id="KW-1185">Reference proteome</keyword>
<dbReference type="OrthoDB" id="213643at2157"/>
<organism evidence="2 3">
    <name type="scientific">Halopenitus malekzadehii</name>
    <dbReference type="NCBI Taxonomy" id="1267564"/>
    <lineage>
        <taxon>Archaea</taxon>
        <taxon>Methanobacteriati</taxon>
        <taxon>Methanobacteriota</taxon>
        <taxon>Stenosarchaea group</taxon>
        <taxon>Halobacteria</taxon>
        <taxon>Halobacteriales</taxon>
        <taxon>Haloferacaceae</taxon>
        <taxon>Halopenitus</taxon>
    </lineage>
</organism>
<dbReference type="RefSeq" id="WP_092816597.1">
    <property type="nucleotide sequence ID" value="NZ_FNWU01000003.1"/>
</dbReference>
<feature type="region of interest" description="Disordered" evidence="1">
    <location>
        <begin position="24"/>
        <end position="56"/>
    </location>
</feature>
<sequence length="108" mass="11939">MDEGIERALRRGLRRAGREFESAKRAYRSGLEDGDGAESDRSGTDRTGADRFDLPTDADGNARIVCRRHAETRAVPVAEDGTPACFDADHPDCAGCLEDVREDRIETW</sequence>
<reference evidence="2 3" key="1">
    <citation type="submission" date="2016-10" db="EMBL/GenBank/DDBJ databases">
        <authorList>
            <person name="de Groot N.N."/>
        </authorList>
    </citation>
    <scope>NUCLEOTIDE SEQUENCE [LARGE SCALE GENOMIC DNA]</scope>
    <source>
        <strain evidence="2 3">IBRC-M10418</strain>
    </source>
</reference>
<feature type="compositionally biased region" description="Basic and acidic residues" evidence="1">
    <location>
        <begin position="38"/>
        <end position="54"/>
    </location>
</feature>
<evidence type="ECO:0000313" key="2">
    <source>
        <dbReference type="EMBL" id="SEH49423.1"/>
    </source>
</evidence>
<dbReference type="InterPro" id="IPR055517">
    <property type="entry name" value="DUF7091"/>
</dbReference>
<proteinExistence type="predicted"/>
<evidence type="ECO:0000256" key="1">
    <source>
        <dbReference type="SAM" id="MobiDB-lite"/>
    </source>
</evidence>
<gene>
    <name evidence="2" type="ORF">SAMN05192561_10373</name>
</gene>